<gene>
    <name evidence="2" type="ORF">GOBAR_AA23041</name>
</gene>
<organism evidence="2 3">
    <name type="scientific">Gossypium barbadense</name>
    <name type="common">Sea Island cotton</name>
    <name type="synonym">Hibiscus barbadensis</name>
    <dbReference type="NCBI Taxonomy" id="3634"/>
    <lineage>
        <taxon>Eukaryota</taxon>
        <taxon>Viridiplantae</taxon>
        <taxon>Streptophyta</taxon>
        <taxon>Embryophyta</taxon>
        <taxon>Tracheophyta</taxon>
        <taxon>Spermatophyta</taxon>
        <taxon>Magnoliopsida</taxon>
        <taxon>eudicotyledons</taxon>
        <taxon>Gunneridae</taxon>
        <taxon>Pentapetalae</taxon>
        <taxon>rosids</taxon>
        <taxon>malvids</taxon>
        <taxon>Malvales</taxon>
        <taxon>Malvaceae</taxon>
        <taxon>Malvoideae</taxon>
        <taxon>Gossypium</taxon>
    </lineage>
</organism>
<proteinExistence type="predicted"/>
<dbReference type="AlphaFoldDB" id="A0A2P5X2R0"/>
<evidence type="ECO:0000313" key="3">
    <source>
        <dbReference type="Proteomes" id="UP000239757"/>
    </source>
</evidence>
<accession>A0A2P5X2R0</accession>
<evidence type="ECO:0000256" key="1">
    <source>
        <dbReference type="SAM" id="MobiDB-lite"/>
    </source>
</evidence>
<feature type="region of interest" description="Disordered" evidence="1">
    <location>
        <begin position="1"/>
        <end position="28"/>
    </location>
</feature>
<name>A0A2P5X2R0_GOSBA</name>
<protein>
    <submittedName>
        <fullName evidence="2">Uncharacterized protein</fullName>
    </submittedName>
</protein>
<sequence>MVVAGESHRVGTGNGKGDGGKREKGQPMQWLRAVQRRKEMVVGERGRRGGFRAWGFSGTAWRLAWVSDEVETWLGVRGGRGEEGMVAIEGRGC</sequence>
<evidence type="ECO:0000313" key="2">
    <source>
        <dbReference type="EMBL" id="PPR97628.1"/>
    </source>
</evidence>
<reference evidence="2 3" key="1">
    <citation type="submission" date="2015-01" db="EMBL/GenBank/DDBJ databases">
        <title>Genome of allotetraploid Gossypium barbadense reveals genomic plasticity and fiber elongation in cotton evolution.</title>
        <authorList>
            <person name="Chen X."/>
            <person name="Liu X."/>
            <person name="Zhao B."/>
            <person name="Zheng H."/>
            <person name="Hu Y."/>
            <person name="Lu G."/>
            <person name="Yang C."/>
            <person name="Chen J."/>
            <person name="Shan C."/>
            <person name="Zhang L."/>
            <person name="Zhou Y."/>
            <person name="Wang L."/>
            <person name="Guo W."/>
            <person name="Bai Y."/>
            <person name="Ruan J."/>
            <person name="Shangguan X."/>
            <person name="Mao Y."/>
            <person name="Jiang J."/>
            <person name="Zhu Y."/>
            <person name="Lei J."/>
            <person name="Kang H."/>
            <person name="Chen S."/>
            <person name="He X."/>
            <person name="Wang R."/>
            <person name="Wang Y."/>
            <person name="Chen J."/>
            <person name="Wang L."/>
            <person name="Yu S."/>
            <person name="Wang B."/>
            <person name="Wei J."/>
            <person name="Song S."/>
            <person name="Lu X."/>
            <person name="Gao Z."/>
            <person name="Gu W."/>
            <person name="Deng X."/>
            <person name="Ma D."/>
            <person name="Wang S."/>
            <person name="Liang W."/>
            <person name="Fang L."/>
            <person name="Cai C."/>
            <person name="Zhu X."/>
            <person name="Zhou B."/>
            <person name="Zhang Y."/>
            <person name="Chen Z."/>
            <person name="Xu S."/>
            <person name="Zhu R."/>
            <person name="Wang S."/>
            <person name="Zhang T."/>
            <person name="Zhao G."/>
        </authorList>
    </citation>
    <scope>NUCLEOTIDE SEQUENCE [LARGE SCALE GENOMIC DNA]</scope>
    <source>
        <strain evidence="3">cv. Xinhai21</strain>
        <tissue evidence="2">Leaf</tissue>
    </source>
</reference>
<dbReference type="Proteomes" id="UP000239757">
    <property type="component" value="Unassembled WGS sequence"/>
</dbReference>
<dbReference type="EMBL" id="KZ665834">
    <property type="protein sequence ID" value="PPR97628.1"/>
    <property type="molecule type" value="Genomic_DNA"/>
</dbReference>